<dbReference type="Proteomes" id="UP000236630">
    <property type="component" value="Unassembled WGS sequence"/>
</dbReference>
<reference evidence="1 2" key="1">
    <citation type="journal article" date="2017" name="Front. Genet.">
        <title>Draft sequencing of the heterozygous diploid genome of Satsuma (Citrus unshiu Marc.) using a hybrid assembly approach.</title>
        <authorList>
            <person name="Shimizu T."/>
            <person name="Tanizawa Y."/>
            <person name="Mochizuki T."/>
            <person name="Nagasaki H."/>
            <person name="Yoshioka T."/>
            <person name="Toyoda A."/>
            <person name="Fujiyama A."/>
            <person name="Kaminuma E."/>
            <person name="Nakamura Y."/>
        </authorList>
    </citation>
    <scope>NUCLEOTIDE SEQUENCE [LARGE SCALE GENOMIC DNA]</scope>
    <source>
        <strain evidence="2">cv. Miyagawa wase</strain>
    </source>
</reference>
<protein>
    <submittedName>
        <fullName evidence="1">Uncharacterized protein</fullName>
    </submittedName>
</protein>
<sequence>MPTSWALNGMITSQFGDIGTEIIVFGETRTLVAFIALYQTYNIFIASDSIIITGNTTLDFKSDCFCLWKLDITIESLKTMLRLWRIWMFFGMIDEISATIKLSIMMPSVQEIMYLLGFPTP</sequence>
<evidence type="ECO:0000313" key="2">
    <source>
        <dbReference type="Proteomes" id="UP000236630"/>
    </source>
</evidence>
<dbReference type="EMBL" id="BDQV01000157">
    <property type="protein sequence ID" value="GAY57250.1"/>
    <property type="molecule type" value="Genomic_DNA"/>
</dbReference>
<organism evidence="1 2">
    <name type="scientific">Citrus unshiu</name>
    <name type="common">Satsuma mandarin</name>
    <name type="synonym">Citrus nobilis var. unshiu</name>
    <dbReference type="NCBI Taxonomy" id="55188"/>
    <lineage>
        <taxon>Eukaryota</taxon>
        <taxon>Viridiplantae</taxon>
        <taxon>Streptophyta</taxon>
        <taxon>Embryophyta</taxon>
        <taxon>Tracheophyta</taxon>
        <taxon>Spermatophyta</taxon>
        <taxon>Magnoliopsida</taxon>
        <taxon>eudicotyledons</taxon>
        <taxon>Gunneridae</taxon>
        <taxon>Pentapetalae</taxon>
        <taxon>rosids</taxon>
        <taxon>malvids</taxon>
        <taxon>Sapindales</taxon>
        <taxon>Rutaceae</taxon>
        <taxon>Aurantioideae</taxon>
        <taxon>Citrus</taxon>
    </lineage>
</organism>
<accession>A0A2H5PY00</accession>
<dbReference type="AlphaFoldDB" id="A0A2H5PY00"/>
<keyword evidence="2" id="KW-1185">Reference proteome</keyword>
<evidence type="ECO:0000313" key="1">
    <source>
        <dbReference type="EMBL" id="GAY57250.1"/>
    </source>
</evidence>
<comment type="caution">
    <text evidence="1">The sequence shown here is derived from an EMBL/GenBank/DDBJ whole genome shotgun (WGS) entry which is preliminary data.</text>
</comment>
<proteinExistence type="predicted"/>
<name>A0A2H5PY00_CITUN</name>
<gene>
    <name evidence="1" type="ORF">CUMW_178020</name>
</gene>